<dbReference type="EMBL" id="OU899035">
    <property type="protein sequence ID" value="CAH1724091.1"/>
    <property type="molecule type" value="Genomic_DNA"/>
</dbReference>
<reference evidence="2" key="2">
    <citation type="submission" date="2022-10" db="EMBL/GenBank/DDBJ databases">
        <authorList>
            <consortium name="ENA_rothamsted_submissions"/>
            <consortium name="culmorum"/>
            <person name="King R."/>
        </authorList>
    </citation>
    <scope>NUCLEOTIDE SEQUENCE</scope>
</reference>
<organism evidence="2 3">
    <name type="scientific">Aphis gossypii</name>
    <name type="common">Cotton aphid</name>
    <dbReference type="NCBI Taxonomy" id="80765"/>
    <lineage>
        <taxon>Eukaryota</taxon>
        <taxon>Metazoa</taxon>
        <taxon>Ecdysozoa</taxon>
        <taxon>Arthropoda</taxon>
        <taxon>Hexapoda</taxon>
        <taxon>Insecta</taxon>
        <taxon>Pterygota</taxon>
        <taxon>Neoptera</taxon>
        <taxon>Paraneoptera</taxon>
        <taxon>Hemiptera</taxon>
        <taxon>Sternorrhyncha</taxon>
        <taxon>Aphidomorpha</taxon>
        <taxon>Aphidoidea</taxon>
        <taxon>Aphididae</taxon>
        <taxon>Aphidini</taxon>
        <taxon>Aphis</taxon>
        <taxon>Aphis</taxon>
    </lineage>
</organism>
<gene>
    <name evidence="2" type="ORF">APHIGO_LOCUS5451</name>
</gene>
<proteinExistence type="predicted"/>
<sequence length="139" mass="16425">MVVKFELFIIYPGGIANSPNPPLPQMHCIIKWCLPVSSNVIFKMFSCVFEPECRTSKCHFTLGALLWCYVVVSIMWYRKFLPQENDVLHNTQLISLFRLCFRSWCFFRFVFDALQSLHLYFIGPVCTCNLYFFLNILEQ</sequence>
<keyword evidence="1" id="KW-0472">Membrane</keyword>
<keyword evidence="1" id="KW-1133">Transmembrane helix</keyword>
<evidence type="ECO:0000313" key="3">
    <source>
        <dbReference type="Proteomes" id="UP001154329"/>
    </source>
</evidence>
<evidence type="ECO:0000256" key="1">
    <source>
        <dbReference type="SAM" id="Phobius"/>
    </source>
</evidence>
<reference evidence="2" key="1">
    <citation type="submission" date="2022-02" db="EMBL/GenBank/DDBJ databases">
        <authorList>
            <person name="King R."/>
        </authorList>
    </citation>
    <scope>NUCLEOTIDE SEQUENCE</scope>
</reference>
<accession>A0A9P0NJF0</accession>
<dbReference type="Proteomes" id="UP001154329">
    <property type="component" value="Chromosome 2"/>
</dbReference>
<protein>
    <submittedName>
        <fullName evidence="2">Uncharacterized protein</fullName>
    </submittedName>
</protein>
<dbReference type="AlphaFoldDB" id="A0A9P0NJF0"/>
<evidence type="ECO:0000313" key="2">
    <source>
        <dbReference type="EMBL" id="CAH1724091.1"/>
    </source>
</evidence>
<feature type="transmembrane region" description="Helical" evidence="1">
    <location>
        <begin position="117"/>
        <end position="137"/>
    </location>
</feature>
<keyword evidence="1" id="KW-0812">Transmembrane</keyword>
<keyword evidence="3" id="KW-1185">Reference proteome</keyword>
<feature type="transmembrane region" description="Helical" evidence="1">
    <location>
        <begin position="60"/>
        <end position="81"/>
    </location>
</feature>
<name>A0A9P0NJF0_APHGO</name>